<feature type="region of interest" description="Disordered" evidence="1">
    <location>
        <begin position="1"/>
        <end position="29"/>
    </location>
</feature>
<feature type="compositionally biased region" description="Basic and acidic residues" evidence="1">
    <location>
        <begin position="2104"/>
        <end position="2113"/>
    </location>
</feature>
<feature type="region of interest" description="Disordered" evidence="1">
    <location>
        <begin position="1740"/>
        <end position="1775"/>
    </location>
</feature>
<feature type="compositionally biased region" description="Basic and acidic residues" evidence="1">
    <location>
        <begin position="2574"/>
        <end position="2589"/>
    </location>
</feature>
<feature type="compositionally biased region" description="Basic and acidic residues" evidence="1">
    <location>
        <begin position="888"/>
        <end position="899"/>
    </location>
</feature>
<reference evidence="2 3" key="1">
    <citation type="submission" date="2023-07" db="EMBL/GenBank/DDBJ databases">
        <title>Sequencing the genomes of 1000 actinobacteria strains.</title>
        <authorList>
            <person name="Klenk H.-P."/>
        </authorList>
    </citation>
    <scope>NUCLEOTIDE SEQUENCE [LARGE SCALE GENOMIC DNA]</scope>
    <source>
        <strain evidence="2 3">DSM 44710</strain>
    </source>
</reference>
<feature type="region of interest" description="Disordered" evidence="1">
    <location>
        <begin position="1801"/>
        <end position="1831"/>
    </location>
</feature>
<accession>A0ABT9MXH8</accession>
<proteinExistence type="predicted"/>
<comment type="caution">
    <text evidence="2">The sequence shown here is derived from an EMBL/GenBank/DDBJ whole genome shotgun (WGS) entry which is preliminary data.</text>
</comment>
<feature type="compositionally biased region" description="Polar residues" evidence="1">
    <location>
        <begin position="1750"/>
        <end position="1759"/>
    </location>
</feature>
<feature type="region of interest" description="Disordered" evidence="1">
    <location>
        <begin position="2134"/>
        <end position="2180"/>
    </location>
</feature>
<feature type="compositionally biased region" description="Basic and acidic residues" evidence="1">
    <location>
        <begin position="147"/>
        <end position="161"/>
    </location>
</feature>
<keyword evidence="3" id="KW-1185">Reference proteome</keyword>
<feature type="region of interest" description="Disordered" evidence="1">
    <location>
        <begin position="2619"/>
        <end position="2638"/>
    </location>
</feature>
<protein>
    <submittedName>
        <fullName evidence="2">YD repeat-containing protein</fullName>
    </submittedName>
</protein>
<feature type="region of interest" description="Disordered" evidence="1">
    <location>
        <begin position="2439"/>
        <end position="2458"/>
    </location>
</feature>
<sequence length="3521" mass="369889">MSSSDESEIGSRASFSDGSTADYDAGGELVRRTTPDGVVYEAFDAQARPTGGHTDAARFTINYPEAGNGSESGTGSPSVEYSANGDILRQRTAEGTVFEAFDADGRPHEGSAGGVHFSIDYRPDGRTVNTFDDGTVTQYDQGGRITRHESPDGTVYHRFDTQGRPTAGTAPDRDGGADSTGFTIDYTADGGSVIRYSDGTSATTDSAGRVVAQESADGTVYSGFDDRGRPLAGTDDDGRDFTIDYAADGGSVMRYDDGASVGVDGSGDVTRQQSADGTAYTSFDSEGRPTAGEADGRSFTISYDQSGTSTTRYSDGSSVLTDAAGTTLRLTTADGGVYTSFDAQGRPTGGTTADSGAFTIEYGANGRTVQTYENGTRVESDADGQPIRQTTEDGTEFSRFDGQGRAVAGTTADGETFSITYDDRAQTSTMSYQNGTSVLTDAAGTTLRLTTADGGVYTSFDAEGRPLTGTTADGETIEISYEPNGNSTARYGGADGTTVTSNANGDPVRMVTPDATYDAFDAEGRPTHGKTADGESIDIAYEANGNSTARYGGAEGGTTVTSNADGDPVRMVSADATYDAFDAEGRPTHGKTADGESIDIAYEANGNSTARYGGAEGGTTVTSNADGDPVRMVSADATYDAFDAEGRPTHGKTADGESIDIAYEANGNSTARYGGAEGGTTVTSNADGDPVRMVSADATYDAFDAEGRPTHGKTADGESIDIAYEANGNSTARYGGGSGGVSVTSNADGDPLRMVSADATYDAFDAEGRPTHGKTADGDSIDIAYEANGNSTARYGGADGGVTVTSDADGDPVRMVSADATYDAFDAEGRPTHGKTADGESIDIAYEANGNSTARYGGTNGGTTVTSNADGDPVRMASADATYDAFDAEGRPTHGKTADGESIDISYDGNGQSTAKYGGSGGSGGTTVTSNADGDPVRMVSADATYDAFDAEGRPTHGKTADGESIDIAYEANGNSTARYGGTNGGTTVTSNADGDPVRMVTADATYDRFDGEGRPTHGTTKDNQSIDIAYEGNGNSTARYGGADGGTTVTSNADGDPVRMVTADATYDGFDGEGRPTHGTTKDNQSIDIAYEGNGNSTARYGGTDGGTTVTSNADGDPLRMVTADATYDRFDGEGRPTHGTTKDSQSIDIAYEANGNSTARYGGTNGGTTVTSNADGDPVRMVTADATYDGFDGEGRPTHGTTKDNQSIDIAYEGNGNSTARYGGADGGTTVTSNADGDPVRMVTADATYDRFDGEGRPLHGTTKDNQSIDIAYEANGDSTARYGGADGGTTVTSNADGDPIRMVTADATYDRFDGEGRPLHGTTKDNQSIDIAYEANGNSTARYGGTNGGTTVTSNADGDPLRMVTADATYDRFDGDGRPLHGTTKDGQSIDIAYEGNGNSTARYGGTDGGTTVTSNADGDPLRMVTADATYDRFDGDGRPLHGTTKDNQSIDIAYEANGNSTARYGGTNGGTSVTSNADGDPIRMATADATYDRFDGEGRPTHGTTKDNQSIDIAYEGNGDSTARYGGTDGGMTVTSNADGDPLRMVTADATYDRFDGEGRPLHGTTKDNQSIDIAYEGNGNSTARYGGADGGMTVTSNADGDPIRMVTADATYDRFDGEGRPIHGTTKDNQSIDIGYEGNGNSTARYSGADGGVTVTSNADGDPIRMVTPDATYDRFDGEGRPTHGTTKDNQSIDIGYEANGNSTARYSGADGGVTVTSNADGDPIRMVAGDATYDRFDGEGRPTHGTTKDNQSIDIGYEGNGNSTARYSGADGDVTVTSNADGDPIRMVAGDATYDRFDGEGRPTHGTTKDNQSIDIGYEGNGNSTARYSGADGDVTVTSNADGDPIRMVTGDATYDRFDGEGRPTHGTTKDGQSVDIGYEGNGNSTARYSGADGGVTVTSNADGDPIRMVTPDATYDRFDGEGRPTHGTTKDGQSVDIGYEGNGNSTARYSGADGEITVTSNADGDPIRMVTPDATYDRFDGEGRPTHGTTKDNQSVDIGYEGNGNSTARYSGADGEITVTSNADGDPIRMVTGDATYDGFDGEGRPTHGTTKDNQSVDISYQGENSVAHYSGPDGGVTVTSNADGDPIRMVSPEATYDRFDGEGRPTHGTTKDNQSVDISYQGENSVATYSGPDGKTVVTSNGDGDPIRMETPDATYDRFDGEGRPTHGTTKENASVDISYQGENSIAHYTDPDGDVTITSNADGDPIRMVTGDATYDRFDGEGRPIHGSMKDGQSVDITYQGENSVAHYTGGPDGALTVTSNADGDPIRMETPDTTYDRFDGESRPIHGVTKDGQTVDISYQGDNSVARYTGPDGTVTVTSNGDGDPIRMETADASYDRFDGEGRPIHGATKDGQTVDISYQGENSISRYTGPDGTVTVTSNGDGDPIRMETADASYDRFDGEGRPTHGVTKDGQNVDISYQGDNSVARYAGPDGDVTVTSNGDGDPIRMETPDATYDRFDGEGRPTHGVTKEGDQVTIEYQGDNSIARYASPDGTVTVTSNGDGDPIRMETPDATYDRFDGEGRPIHGTTKDGQPVDIAYQGENSIATYSGPDGKTVVTSNGDGDPIRMETPDASYDRFDGEGRPIHGTTKDGQPVDIAYQGENSIATYSGPDGKTVVTSNGDGDPIRMETPDATYDRFDGEGRPIHGTTKDGQPVDIAYQGENSIATYSGPDGKTVVTSNGDGDPISMVTADGTTFDRFDGEGRPIHGVTKENEEVNLSYDGAGNSTAHYPASDTTVVSNADGDPIRMTTGDGTTFTQFDGQGRPTGGATKDNEPITITYDDVAKTSTAHYADGTEVDSNANGDPIQMRTEDATFDSFDDQGRPIAGMTKQNESISITYDDVAHTSTAVYGGDVHVVSDADGNPIEMRTPDATFNSFDDQGRPIAGMTKQNESISITYDDVAHTSTAVYGGDVHVVSDADGNPIEMRTPDATFNSFDDQGRPIAGMTKQNESISITYDDVAHTSTAVYGGDVHVVSDADGNPIEMRTPDATYNDFYDDGRPRGGTTKDGDSIVLTYDDAAGTTKAVYGGDIEVISKGNVTLEMRTPDAIYTEFYPDGRVKAGTTRKDNESILVTYDDAAGTTTTKYGNHTEVLSKGDVVLEMRTPDAIYTKFDGQNRPTGGHTTEDNDTISIVYDDGAKISTTTYGDGTRYVAQFDGTPVSLFSDGVLFTEFDDKKRPVSGINQETSETVSIKYDDEAKTSTTTFGNGGELISTLDGTPIKFTAADGTIFSEFYPDKRPKAGIADGIPFTITYDDVAKTSRIDYKDGTYIVLNEHDKPTYMQTGDGYKFTEFYDDGRPKSGTTPDGDKIVFTYDDVKHQKTAIINDGEQTIVYDSNNNPLSMTTDEGWIFDTYDPALGEFTRGWDPDKKQWFDITYGPGGEVTWTYGKDEYITFDEQGNPIYQVTHDGDGNVVKIDYTVQIPLLKTTAELTKTERDKIEDLLEEMKTTLSAGEEYWVSPAGTTYATYRKAIELASKNLLTVLDASIKKLNLTHQNYVDAEKQNAENFRPDR</sequence>
<evidence type="ECO:0000313" key="2">
    <source>
        <dbReference type="EMBL" id="MDP9796148.1"/>
    </source>
</evidence>
<evidence type="ECO:0000313" key="3">
    <source>
        <dbReference type="Proteomes" id="UP001240984"/>
    </source>
</evidence>
<feature type="region of interest" description="Disordered" evidence="1">
    <location>
        <begin position="2499"/>
        <end position="2518"/>
    </location>
</feature>
<feature type="region of interest" description="Disordered" evidence="1">
    <location>
        <begin position="1095"/>
        <end position="1119"/>
    </location>
</feature>
<dbReference type="InterPro" id="IPR036689">
    <property type="entry name" value="ESAT-6-like_sf"/>
</dbReference>
<feature type="compositionally biased region" description="Basic and acidic residues" evidence="1">
    <location>
        <begin position="1861"/>
        <end position="1870"/>
    </location>
</feature>
<feature type="compositionally biased region" description="Polar residues" evidence="1">
    <location>
        <begin position="1811"/>
        <end position="1820"/>
    </location>
</feature>
<feature type="region of interest" description="Disordered" evidence="1">
    <location>
        <begin position="147"/>
        <end position="179"/>
    </location>
</feature>
<organism evidence="2 3">
    <name type="scientific">Catenuloplanes nepalensis</name>
    <dbReference type="NCBI Taxonomy" id="587533"/>
    <lineage>
        <taxon>Bacteria</taxon>
        <taxon>Bacillati</taxon>
        <taxon>Actinomycetota</taxon>
        <taxon>Actinomycetes</taxon>
        <taxon>Micromonosporales</taxon>
        <taxon>Micromonosporaceae</taxon>
        <taxon>Catenuloplanes</taxon>
    </lineage>
</organism>
<name>A0ABT9MXH8_9ACTN</name>
<feature type="region of interest" description="Disordered" evidence="1">
    <location>
        <begin position="1861"/>
        <end position="1883"/>
    </location>
</feature>
<feature type="region of interest" description="Disordered" evidence="1">
    <location>
        <begin position="2558"/>
        <end position="2589"/>
    </location>
</feature>
<dbReference type="RefSeq" id="WP_306832515.1">
    <property type="nucleotide sequence ID" value="NZ_JAUSRA010000001.1"/>
</dbReference>
<feature type="region of interest" description="Disordered" evidence="1">
    <location>
        <begin position="270"/>
        <end position="294"/>
    </location>
</feature>
<dbReference type="EMBL" id="JAUSRA010000001">
    <property type="protein sequence ID" value="MDP9796148.1"/>
    <property type="molecule type" value="Genomic_DNA"/>
</dbReference>
<feature type="compositionally biased region" description="Basic and acidic residues" evidence="1">
    <location>
        <begin position="2153"/>
        <end position="2173"/>
    </location>
</feature>
<dbReference type="Gene3D" id="1.10.287.1060">
    <property type="entry name" value="ESAT-6-like"/>
    <property type="match status" value="1"/>
</dbReference>
<gene>
    <name evidence="2" type="ORF">J2S43_004660</name>
</gene>
<dbReference type="Proteomes" id="UP001240984">
    <property type="component" value="Unassembled WGS sequence"/>
</dbReference>
<feature type="region of interest" description="Disordered" evidence="1">
    <location>
        <begin position="887"/>
        <end position="935"/>
    </location>
</feature>
<feature type="compositionally biased region" description="Polar residues" evidence="1">
    <location>
        <begin position="270"/>
        <end position="284"/>
    </location>
</feature>
<dbReference type="Gene3D" id="2.180.10.10">
    <property type="entry name" value="RHS repeat-associated core"/>
    <property type="match status" value="6"/>
</dbReference>
<evidence type="ECO:0000256" key="1">
    <source>
        <dbReference type="SAM" id="MobiDB-lite"/>
    </source>
</evidence>
<dbReference type="SUPFAM" id="SSF140453">
    <property type="entry name" value="EsxAB dimer-like"/>
    <property type="match status" value="1"/>
</dbReference>
<feature type="region of interest" description="Disordered" evidence="1">
    <location>
        <begin position="2104"/>
        <end position="2123"/>
    </location>
</feature>